<gene>
    <name evidence="2" type="ordered locus">Deima_1055</name>
</gene>
<dbReference type="HOGENOM" id="CLU_1324601_0_0_0"/>
<dbReference type="STRING" id="709986.Deima_1055"/>
<dbReference type="OrthoDB" id="73819at2"/>
<dbReference type="Proteomes" id="UP000008635">
    <property type="component" value="Chromosome"/>
</dbReference>
<dbReference type="EMBL" id="CP002454">
    <property type="protein sequence ID" value="ADV66708.1"/>
    <property type="molecule type" value="Genomic_DNA"/>
</dbReference>
<reference evidence="2 3" key="1">
    <citation type="journal article" date="2011" name="Stand. Genomic Sci.">
        <title>Complete genome sequence of Deinococcus maricopensis type strain (LB-34).</title>
        <authorList>
            <person name="Pukall R."/>
            <person name="Zeytun A."/>
            <person name="Lucas S."/>
            <person name="Lapidus A."/>
            <person name="Hammon N."/>
            <person name="Deshpande S."/>
            <person name="Nolan M."/>
            <person name="Cheng J.F."/>
            <person name="Pitluck S."/>
            <person name="Liolios K."/>
            <person name="Pagani I."/>
            <person name="Mikhailova N."/>
            <person name="Ivanova N."/>
            <person name="Mavromatis K."/>
            <person name="Pati A."/>
            <person name="Tapia R."/>
            <person name="Han C."/>
            <person name="Goodwin L."/>
            <person name="Chen A."/>
            <person name="Palaniappan K."/>
            <person name="Land M."/>
            <person name="Hauser L."/>
            <person name="Chang Y.J."/>
            <person name="Jeffries C.D."/>
            <person name="Brambilla E.M."/>
            <person name="Rohde M."/>
            <person name="Goker M."/>
            <person name="Detter J.C."/>
            <person name="Woyke T."/>
            <person name="Bristow J."/>
            <person name="Eisen J.A."/>
            <person name="Markowitz V."/>
            <person name="Hugenholtz P."/>
            <person name="Kyrpides N.C."/>
            <person name="Klenk H.P."/>
        </authorList>
    </citation>
    <scope>NUCLEOTIDE SEQUENCE [LARGE SCALE GENOMIC DNA]</scope>
    <source>
        <strain evidence="3">DSM 21211 / LMG 22137 / NRRL B-23946 / LB-34</strain>
    </source>
</reference>
<accession>E8U6L9</accession>
<organism evidence="2 3">
    <name type="scientific">Deinococcus maricopensis (strain DSM 21211 / LMG 22137 / NRRL B-23946 / LB-34)</name>
    <dbReference type="NCBI Taxonomy" id="709986"/>
    <lineage>
        <taxon>Bacteria</taxon>
        <taxon>Thermotogati</taxon>
        <taxon>Deinococcota</taxon>
        <taxon>Deinococci</taxon>
        <taxon>Deinococcales</taxon>
        <taxon>Deinococcaceae</taxon>
        <taxon>Deinococcus</taxon>
    </lineage>
</organism>
<dbReference type="KEGG" id="dmr:Deima_1055"/>
<dbReference type="AlphaFoldDB" id="E8U6L9"/>
<dbReference type="eggNOG" id="COG4712">
    <property type="taxonomic scope" value="Bacteria"/>
</dbReference>
<keyword evidence="3" id="KW-1185">Reference proteome</keyword>
<name>E8U6L9_DEIML</name>
<evidence type="ECO:0000313" key="3">
    <source>
        <dbReference type="Proteomes" id="UP000008635"/>
    </source>
</evidence>
<sequence length="204" mass="21929">MPADLGALRAALAQLDVQYAVLETRTGQARVLPTLNSHASFEALNSHLGQDWSLTWHVEGTTPPVVRCRLDLAGVARDGLAQGHALHDARELALTDALHAFGLAPHLRAEPQWAEYDPEDGVNASDLILDAPPPAAPATLPSEPPRDPQMDRARKHLDDLMEQLRAGGLGKEAALVVARHGGGYGKDLEESRAIYKELQGLLKG</sequence>
<proteinExistence type="predicted"/>
<evidence type="ECO:0000256" key="1">
    <source>
        <dbReference type="SAM" id="MobiDB-lite"/>
    </source>
</evidence>
<evidence type="ECO:0008006" key="4">
    <source>
        <dbReference type="Google" id="ProtNLM"/>
    </source>
</evidence>
<evidence type="ECO:0000313" key="2">
    <source>
        <dbReference type="EMBL" id="ADV66708.1"/>
    </source>
</evidence>
<reference evidence="3" key="2">
    <citation type="submission" date="2011-01" db="EMBL/GenBank/DDBJ databases">
        <title>The complete genome of Deinococcus maricopensis DSM 21211.</title>
        <authorList>
            <consortium name="US DOE Joint Genome Institute (JGI-PGF)"/>
            <person name="Lucas S."/>
            <person name="Copeland A."/>
            <person name="Lapidus A."/>
            <person name="Goodwin L."/>
            <person name="Pitluck S."/>
            <person name="Kyrpides N."/>
            <person name="Mavromatis K."/>
            <person name="Pagani I."/>
            <person name="Ivanova N."/>
            <person name="Ovchinnikova G."/>
            <person name="Zeytun A."/>
            <person name="Detter J.C."/>
            <person name="Han C."/>
            <person name="Land M."/>
            <person name="Hauser L."/>
            <person name="Markowitz V."/>
            <person name="Cheng J.-F."/>
            <person name="Hugenholtz P."/>
            <person name="Woyke T."/>
            <person name="Wu D."/>
            <person name="Pukall R."/>
            <person name="Gehrich-Schroeter G."/>
            <person name="Brambilla E."/>
            <person name="Klenk H.-P."/>
            <person name="Eisen J.A."/>
        </authorList>
    </citation>
    <scope>NUCLEOTIDE SEQUENCE [LARGE SCALE GENOMIC DNA]</scope>
    <source>
        <strain evidence="3">DSM 21211 / LMG 22137 / NRRL B-23946 / LB-34</strain>
    </source>
</reference>
<feature type="region of interest" description="Disordered" evidence="1">
    <location>
        <begin position="132"/>
        <end position="151"/>
    </location>
</feature>
<protein>
    <recommendedName>
        <fullName evidence="4">Single-stranded DNA-binding protein</fullName>
    </recommendedName>
</protein>
<dbReference type="RefSeq" id="WP_013556213.1">
    <property type="nucleotide sequence ID" value="NC_014958.1"/>
</dbReference>